<evidence type="ECO:0000256" key="1">
    <source>
        <dbReference type="SAM" id="Coils"/>
    </source>
</evidence>
<gene>
    <name evidence="4" type="ORF">BASA50_007965</name>
</gene>
<feature type="compositionally biased region" description="Polar residues" evidence="2">
    <location>
        <begin position="37"/>
        <end position="47"/>
    </location>
</feature>
<dbReference type="Proteomes" id="UP001648503">
    <property type="component" value="Unassembled WGS sequence"/>
</dbReference>
<reference evidence="4 5" key="1">
    <citation type="submission" date="2021-02" db="EMBL/GenBank/DDBJ databases">
        <title>Variation within the Batrachochytrium salamandrivorans European outbreak.</title>
        <authorList>
            <person name="Kelly M."/>
            <person name="Pasmans F."/>
            <person name="Shea T.P."/>
            <person name="Munoz J.F."/>
            <person name="Carranza S."/>
            <person name="Cuomo C.A."/>
            <person name="Martel A."/>
        </authorList>
    </citation>
    <scope>NUCLEOTIDE SEQUENCE [LARGE SCALE GENOMIC DNA]</scope>
    <source>
        <strain evidence="4 5">AMFP18/2</strain>
    </source>
</reference>
<protein>
    <submittedName>
        <fullName evidence="4">Uncharacterized protein</fullName>
    </submittedName>
</protein>
<accession>A0ABQ8F8M5</accession>
<proteinExistence type="predicted"/>
<feature type="coiled-coil region" evidence="1">
    <location>
        <begin position="62"/>
        <end position="89"/>
    </location>
</feature>
<evidence type="ECO:0000256" key="2">
    <source>
        <dbReference type="SAM" id="MobiDB-lite"/>
    </source>
</evidence>
<evidence type="ECO:0000313" key="4">
    <source>
        <dbReference type="EMBL" id="KAH6592589.1"/>
    </source>
</evidence>
<name>A0ABQ8F8M5_9FUNG</name>
<keyword evidence="1" id="KW-0175">Coiled coil</keyword>
<keyword evidence="5" id="KW-1185">Reference proteome</keyword>
<feature type="chain" id="PRO_5045278192" evidence="3">
    <location>
        <begin position="21"/>
        <end position="159"/>
    </location>
</feature>
<evidence type="ECO:0000256" key="3">
    <source>
        <dbReference type="SAM" id="SignalP"/>
    </source>
</evidence>
<feature type="signal peptide" evidence="3">
    <location>
        <begin position="1"/>
        <end position="20"/>
    </location>
</feature>
<feature type="region of interest" description="Disordered" evidence="2">
    <location>
        <begin position="23"/>
        <end position="47"/>
    </location>
</feature>
<organism evidence="4 5">
    <name type="scientific">Batrachochytrium salamandrivorans</name>
    <dbReference type="NCBI Taxonomy" id="1357716"/>
    <lineage>
        <taxon>Eukaryota</taxon>
        <taxon>Fungi</taxon>
        <taxon>Fungi incertae sedis</taxon>
        <taxon>Chytridiomycota</taxon>
        <taxon>Chytridiomycota incertae sedis</taxon>
        <taxon>Chytridiomycetes</taxon>
        <taxon>Rhizophydiales</taxon>
        <taxon>Rhizophydiales incertae sedis</taxon>
        <taxon>Batrachochytrium</taxon>
    </lineage>
</organism>
<dbReference type="EMBL" id="JAFCIX010000377">
    <property type="protein sequence ID" value="KAH6592589.1"/>
    <property type="molecule type" value="Genomic_DNA"/>
</dbReference>
<sequence>MKVINIIVVSGLAVLHGVTADLTSRHAKSSSKDTKHTASMSDTMSIPANLQTPNMLTAQQISDQISNQMDALNDNYNTYKAEYIKLQNLQEDEDLKGIKGKNSELPTRRHMRTVSTKLKNAEDERDRYIIATQDIESASATLIRELGENGNRKFSEWVA</sequence>
<keyword evidence="3" id="KW-0732">Signal</keyword>
<evidence type="ECO:0000313" key="5">
    <source>
        <dbReference type="Proteomes" id="UP001648503"/>
    </source>
</evidence>
<comment type="caution">
    <text evidence="4">The sequence shown here is derived from an EMBL/GenBank/DDBJ whole genome shotgun (WGS) entry which is preliminary data.</text>
</comment>